<dbReference type="SUPFAM" id="SSF53218">
    <property type="entry name" value="Molybdenum cofactor biosynthesis proteins"/>
    <property type="match status" value="1"/>
</dbReference>
<dbReference type="SUPFAM" id="SSF63867">
    <property type="entry name" value="MoeA C-terminal domain-like"/>
    <property type="match status" value="1"/>
</dbReference>
<evidence type="ECO:0000259" key="8">
    <source>
        <dbReference type="SMART" id="SM00852"/>
    </source>
</evidence>
<protein>
    <recommendedName>
        <fullName evidence="7">Molybdopterin molybdenumtransferase</fullName>
        <ecNumber evidence="7">2.10.1.1</ecNumber>
    </recommendedName>
</protein>
<dbReference type="InterPro" id="IPR036425">
    <property type="entry name" value="MoaB/Mog-like_dom_sf"/>
</dbReference>
<evidence type="ECO:0000313" key="9">
    <source>
        <dbReference type="EMBL" id="QVT81599.1"/>
    </source>
</evidence>
<keyword evidence="7" id="KW-0479">Metal-binding</keyword>
<dbReference type="InterPro" id="IPR036135">
    <property type="entry name" value="MoeA_linker/N_sf"/>
</dbReference>
<keyword evidence="7" id="KW-0460">Magnesium</keyword>
<organism evidence="9 10">
    <name type="scientific">Nocardioides aquaticus</name>
    <dbReference type="NCBI Taxonomy" id="160826"/>
    <lineage>
        <taxon>Bacteria</taxon>
        <taxon>Bacillati</taxon>
        <taxon>Actinomycetota</taxon>
        <taxon>Actinomycetes</taxon>
        <taxon>Propionibacteriales</taxon>
        <taxon>Nocardioidaceae</taxon>
        <taxon>Nocardioides</taxon>
    </lineage>
</organism>
<dbReference type="InterPro" id="IPR005111">
    <property type="entry name" value="MoeA_C_domain_IV"/>
</dbReference>
<dbReference type="GO" id="GO:0061599">
    <property type="term" value="F:molybdopterin molybdotransferase activity"/>
    <property type="evidence" value="ECO:0007669"/>
    <property type="project" value="UniProtKB-EC"/>
</dbReference>
<comment type="catalytic activity">
    <reaction evidence="6">
        <text>adenylyl-molybdopterin + molybdate = Mo-molybdopterin + AMP + H(+)</text>
        <dbReference type="Rhea" id="RHEA:35047"/>
        <dbReference type="ChEBI" id="CHEBI:15378"/>
        <dbReference type="ChEBI" id="CHEBI:36264"/>
        <dbReference type="ChEBI" id="CHEBI:62727"/>
        <dbReference type="ChEBI" id="CHEBI:71302"/>
        <dbReference type="ChEBI" id="CHEBI:456215"/>
        <dbReference type="EC" id="2.10.1.1"/>
    </reaction>
</comment>
<dbReference type="InterPro" id="IPR005110">
    <property type="entry name" value="MoeA_linker/N"/>
</dbReference>
<dbReference type="SUPFAM" id="SSF63882">
    <property type="entry name" value="MoeA N-terminal region -like"/>
    <property type="match status" value="1"/>
</dbReference>
<dbReference type="Proteomes" id="UP000679307">
    <property type="component" value="Chromosome"/>
</dbReference>
<keyword evidence="7 9" id="KW-0808">Transferase</keyword>
<evidence type="ECO:0000313" key="10">
    <source>
        <dbReference type="Proteomes" id="UP000679307"/>
    </source>
</evidence>
<dbReference type="Gene3D" id="3.90.105.10">
    <property type="entry name" value="Molybdopterin biosynthesis moea protein, domain 2"/>
    <property type="match status" value="1"/>
</dbReference>
<comment type="function">
    <text evidence="1 7">Catalyzes the insertion of molybdate into adenylated molybdopterin with the concomitant release of AMP.</text>
</comment>
<dbReference type="RefSeq" id="WP_214056951.1">
    <property type="nucleotide sequence ID" value="NZ_BAAAHS010000103.1"/>
</dbReference>
<keyword evidence="10" id="KW-1185">Reference proteome</keyword>
<dbReference type="InterPro" id="IPR038987">
    <property type="entry name" value="MoeA-like"/>
</dbReference>
<evidence type="ECO:0000256" key="6">
    <source>
        <dbReference type="ARBA" id="ARBA00047317"/>
    </source>
</evidence>
<dbReference type="CDD" id="cd00887">
    <property type="entry name" value="MoeA"/>
    <property type="match status" value="1"/>
</dbReference>
<evidence type="ECO:0000256" key="5">
    <source>
        <dbReference type="ARBA" id="ARBA00023150"/>
    </source>
</evidence>
<proteinExistence type="inferred from homology"/>
<keyword evidence="5 7" id="KW-0501">Molybdenum cofactor biosynthesis</keyword>
<dbReference type="Gene3D" id="3.40.980.10">
    <property type="entry name" value="MoaB/Mog-like domain"/>
    <property type="match status" value="1"/>
</dbReference>
<dbReference type="Gene3D" id="2.170.190.11">
    <property type="entry name" value="Molybdopterin biosynthesis moea protein, domain 3"/>
    <property type="match status" value="1"/>
</dbReference>
<feature type="domain" description="MoaB/Mog" evidence="8">
    <location>
        <begin position="190"/>
        <end position="332"/>
    </location>
</feature>
<dbReference type="InterPro" id="IPR036688">
    <property type="entry name" value="MoeA_C_domain_IV_sf"/>
</dbReference>
<dbReference type="EC" id="2.10.1.1" evidence="7"/>
<name>A0ABX8EM52_9ACTN</name>
<dbReference type="NCBIfam" id="NF045515">
    <property type="entry name" value="Glp_gephyrin"/>
    <property type="match status" value="1"/>
</dbReference>
<evidence type="ECO:0000256" key="2">
    <source>
        <dbReference type="ARBA" id="ARBA00005046"/>
    </source>
</evidence>
<dbReference type="Pfam" id="PF00994">
    <property type="entry name" value="MoCF_biosynth"/>
    <property type="match status" value="1"/>
</dbReference>
<dbReference type="Pfam" id="PF03454">
    <property type="entry name" value="MoeA_C"/>
    <property type="match status" value="1"/>
</dbReference>
<dbReference type="PANTHER" id="PTHR10192">
    <property type="entry name" value="MOLYBDOPTERIN BIOSYNTHESIS PROTEIN"/>
    <property type="match status" value="1"/>
</dbReference>
<dbReference type="SMART" id="SM00852">
    <property type="entry name" value="MoCF_biosynth"/>
    <property type="match status" value="1"/>
</dbReference>
<dbReference type="Pfam" id="PF03453">
    <property type="entry name" value="MoeA_N"/>
    <property type="match status" value="1"/>
</dbReference>
<evidence type="ECO:0000256" key="4">
    <source>
        <dbReference type="ARBA" id="ARBA00022505"/>
    </source>
</evidence>
<accession>A0ABX8EM52</accession>
<keyword evidence="4 7" id="KW-0500">Molybdenum</keyword>
<dbReference type="PANTHER" id="PTHR10192:SF5">
    <property type="entry name" value="GEPHYRIN"/>
    <property type="match status" value="1"/>
</dbReference>
<sequence length="427" mass="43896">MAEPGADRTGAPLTVEQHLAQVLATVGPLEPVRLPLDEVRDLVLVEDQVAPLSLPRFTNSAMDGYAVRAADLGSPSEAAPVELRVAGEVGAGQATTRVVPRGEVVKIMTGAPVPDGADAVVPYEWTDRGATTVRITRAPAVGAHLRGAGEDVTAGDLLVAAGTRLGPRHVGLLASCGIATVPVRPRPVVAVLSTGTELRDPATALADLPDDAIYDGNSYLLAAAVEAAGATALRLGLVADEPQAFLDVLARLRAEGGVHAVVTSGGVSQGDFDVVKAALRPLGTVWFGPVAMQPGKPQGFGHVEGLPIFTLPGNPVSSYVSTELFVRPALRTMMGLEPVSRPLVDATLTERVTSPPGKRQFLRGTVSVRADGLEVALSVSPVGGSGSHLVGDLAAADALIVVPEDVTVLEPGSAVQVVRLTRPEEGL</sequence>
<evidence type="ECO:0000256" key="3">
    <source>
        <dbReference type="ARBA" id="ARBA00010763"/>
    </source>
</evidence>
<dbReference type="NCBIfam" id="TIGR00177">
    <property type="entry name" value="molyb_syn"/>
    <property type="match status" value="1"/>
</dbReference>
<dbReference type="Gene3D" id="2.40.340.10">
    <property type="entry name" value="MoeA, C-terminal, domain IV"/>
    <property type="match status" value="1"/>
</dbReference>
<comment type="pathway">
    <text evidence="2 7">Cofactor biosynthesis; molybdopterin biosynthesis.</text>
</comment>
<reference evidence="9 10" key="1">
    <citation type="submission" date="2021-05" db="EMBL/GenBank/DDBJ databases">
        <title>Complete genome of Nocardioides aquaticus KCTC 9944T isolated from meromictic and hypersaline Ekho Lake, Antarctica.</title>
        <authorList>
            <person name="Hwang K."/>
            <person name="Kim K.M."/>
            <person name="Choe H."/>
        </authorList>
    </citation>
    <scope>NUCLEOTIDE SEQUENCE [LARGE SCALE GENOMIC DNA]</scope>
    <source>
        <strain evidence="9 10">KCTC 9944</strain>
    </source>
</reference>
<comment type="similarity">
    <text evidence="3 7">Belongs to the MoeA family.</text>
</comment>
<dbReference type="EMBL" id="CP075371">
    <property type="protein sequence ID" value="QVT81599.1"/>
    <property type="molecule type" value="Genomic_DNA"/>
</dbReference>
<dbReference type="InterPro" id="IPR001453">
    <property type="entry name" value="MoaB/Mog_dom"/>
</dbReference>
<evidence type="ECO:0000256" key="1">
    <source>
        <dbReference type="ARBA" id="ARBA00002901"/>
    </source>
</evidence>
<gene>
    <name evidence="9" type="primary">moaE2</name>
    <name evidence="9" type="ORF">ENKNEFLB_04010</name>
</gene>
<evidence type="ECO:0000256" key="7">
    <source>
        <dbReference type="RuleBase" id="RU365090"/>
    </source>
</evidence>
<comment type="cofactor">
    <cofactor evidence="7">
        <name>Mg(2+)</name>
        <dbReference type="ChEBI" id="CHEBI:18420"/>
    </cofactor>
</comment>